<name>A0A411Z759_9RHOB</name>
<feature type="domain" description="DUF4174" evidence="3">
    <location>
        <begin position="60"/>
        <end position="153"/>
    </location>
</feature>
<comment type="caution">
    <text evidence="4">The sequence shown here is derived from an EMBL/GenBank/DDBJ whole genome shotgun (WGS) entry which is preliminary data.</text>
</comment>
<dbReference type="Pfam" id="PF13778">
    <property type="entry name" value="DUF4174"/>
    <property type="match status" value="1"/>
</dbReference>
<evidence type="ECO:0000259" key="3">
    <source>
        <dbReference type="Pfam" id="PF13778"/>
    </source>
</evidence>
<accession>A0A411Z759</accession>
<dbReference type="AlphaFoldDB" id="A0A411Z759"/>
<proteinExistence type="predicted"/>
<dbReference type="OrthoDB" id="7362103at2"/>
<dbReference type="Proteomes" id="UP000284547">
    <property type="component" value="Unassembled WGS sequence"/>
</dbReference>
<protein>
    <submittedName>
        <fullName evidence="4">DUF4174 domain-containing protein</fullName>
    </submittedName>
</protein>
<feature type="chain" id="PRO_5019219557" evidence="2">
    <location>
        <begin position="20"/>
        <end position="163"/>
    </location>
</feature>
<dbReference type="InterPro" id="IPR025232">
    <property type="entry name" value="DUF4174"/>
</dbReference>
<keyword evidence="5" id="KW-1185">Reference proteome</keyword>
<keyword evidence="1 2" id="KW-0732">Signal</keyword>
<evidence type="ECO:0000313" key="5">
    <source>
        <dbReference type="Proteomes" id="UP000284547"/>
    </source>
</evidence>
<evidence type="ECO:0000256" key="2">
    <source>
        <dbReference type="SAM" id="SignalP"/>
    </source>
</evidence>
<feature type="signal peptide" evidence="2">
    <location>
        <begin position="1"/>
        <end position="19"/>
    </location>
</feature>
<sequence>MKPLYTLGLAALLPFVATAQEAAAIDPSGQVETMAEEVAEAYGPRNAADVVFADLMFEFRPVVVFGDSPADPNFIRQMELLQRDLPALQLRDVVLITDTDPEARGEWRMKLRPRGFSLVLMDKDLRPVIRKPLPWEVREITAAIDKFPLRRQEILERNPAGRR</sequence>
<reference evidence="4 5" key="1">
    <citation type="submission" date="2018-08" db="EMBL/GenBank/DDBJ databases">
        <title>Flavobacterium tibetense sp. nov., isolated from a wetland YonghuCo on Tibetan Plateau.</title>
        <authorList>
            <person name="Phurbu D."/>
            <person name="Lu H."/>
            <person name="Xing P."/>
        </authorList>
    </citation>
    <scope>NUCLEOTIDE SEQUENCE [LARGE SCALE GENOMIC DNA]</scope>
    <source>
        <strain evidence="4 5">DJC</strain>
    </source>
</reference>
<organism evidence="4 5">
    <name type="scientific">Pseudotabrizicola alkalilacus</name>
    <dbReference type="NCBI Taxonomy" id="2305252"/>
    <lineage>
        <taxon>Bacteria</taxon>
        <taxon>Pseudomonadati</taxon>
        <taxon>Pseudomonadota</taxon>
        <taxon>Alphaproteobacteria</taxon>
        <taxon>Rhodobacterales</taxon>
        <taxon>Paracoccaceae</taxon>
        <taxon>Pseudotabrizicola</taxon>
    </lineage>
</organism>
<evidence type="ECO:0000313" key="4">
    <source>
        <dbReference type="EMBL" id="RGP38889.1"/>
    </source>
</evidence>
<gene>
    <name evidence="4" type="ORF">D1012_01870</name>
</gene>
<evidence type="ECO:0000256" key="1">
    <source>
        <dbReference type="ARBA" id="ARBA00022729"/>
    </source>
</evidence>
<dbReference type="EMBL" id="QWEY01000001">
    <property type="protein sequence ID" value="RGP38889.1"/>
    <property type="molecule type" value="Genomic_DNA"/>
</dbReference>
<dbReference type="RefSeq" id="WP_118150023.1">
    <property type="nucleotide sequence ID" value="NZ_QWEY01000001.1"/>
</dbReference>